<evidence type="ECO:0000313" key="1">
    <source>
        <dbReference type="EMBL" id="OXA93879.1"/>
    </source>
</evidence>
<comment type="caution">
    <text evidence="1">The sequence shown here is derived from an EMBL/GenBank/DDBJ whole genome shotgun (WGS) entry which is preliminary data.</text>
</comment>
<name>A0A226HHQ1_9FLAO</name>
<evidence type="ECO:0000313" key="2">
    <source>
        <dbReference type="Proteomes" id="UP000198345"/>
    </source>
</evidence>
<proteinExistence type="predicted"/>
<sequence>MTDFTAIKQLFDITQNNGFSNEEIATYQNVCDSIPQVLYDYYLQLGKITALNQTQDRLIEPQKLQLSKDENFLIFYVENQWSCVWGIHKNDLQSNNPAVYMSYDENEWNKETDSLTDFLKAIAHLQGIFALPFNSEEFAYINNEELKIIETNFNKRDFSFSQWIGVHFYGNHPEEVIAVLKNDDYYDLIYASNNKQQFTDLHKILGELGE</sequence>
<dbReference type="RefSeq" id="WP_089049021.1">
    <property type="nucleotide sequence ID" value="NZ_FXTV01000006.1"/>
</dbReference>
<reference evidence="1 2" key="1">
    <citation type="submission" date="2016-11" db="EMBL/GenBank/DDBJ databases">
        <title>Whole genomes of Flavobacteriaceae.</title>
        <authorList>
            <person name="Stine C."/>
            <person name="Li C."/>
            <person name="Tadesse D."/>
        </authorList>
    </citation>
    <scope>NUCLEOTIDE SEQUENCE [LARGE SCALE GENOMIC DNA]</scope>
    <source>
        <strain evidence="1 2">DSM 18292</strain>
    </source>
</reference>
<dbReference type="OrthoDB" id="515110at2"/>
<protein>
    <recommendedName>
        <fullName evidence="3">SMI1/KNR4 family protein</fullName>
    </recommendedName>
</protein>
<gene>
    <name evidence="1" type="ORF">B0A66_06355</name>
</gene>
<evidence type="ECO:0008006" key="3">
    <source>
        <dbReference type="Google" id="ProtNLM"/>
    </source>
</evidence>
<dbReference type="Proteomes" id="UP000198345">
    <property type="component" value="Unassembled WGS sequence"/>
</dbReference>
<keyword evidence="2" id="KW-1185">Reference proteome</keyword>
<dbReference type="EMBL" id="MUGW01000012">
    <property type="protein sequence ID" value="OXA93879.1"/>
    <property type="molecule type" value="Genomic_DNA"/>
</dbReference>
<dbReference type="AlphaFoldDB" id="A0A226HHQ1"/>
<accession>A0A226HHQ1</accession>
<organism evidence="1 2">
    <name type="scientific">Flavobacterium hercynium</name>
    <dbReference type="NCBI Taxonomy" id="387094"/>
    <lineage>
        <taxon>Bacteria</taxon>
        <taxon>Pseudomonadati</taxon>
        <taxon>Bacteroidota</taxon>
        <taxon>Flavobacteriia</taxon>
        <taxon>Flavobacteriales</taxon>
        <taxon>Flavobacteriaceae</taxon>
        <taxon>Flavobacterium</taxon>
    </lineage>
</organism>